<accession>A0ABQ1KB72</accession>
<evidence type="ECO:0000313" key="2">
    <source>
        <dbReference type="EMBL" id="GGB91425.1"/>
    </source>
</evidence>
<organism evidence="2 3">
    <name type="scientific">Marivita lacus</name>
    <dbReference type="NCBI Taxonomy" id="1323742"/>
    <lineage>
        <taxon>Bacteria</taxon>
        <taxon>Pseudomonadati</taxon>
        <taxon>Pseudomonadota</taxon>
        <taxon>Alphaproteobacteria</taxon>
        <taxon>Rhodobacterales</taxon>
        <taxon>Roseobacteraceae</taxon>
        <taxon>Marivita</taxon>
    </lineage>
</organism>
<proteinExistence type="predicted"/>
<sequence length="54" mass="6036">MNAAMKATLIAIAVVLIGMAASFIWFVATWDKEAEQPVGFHQTPTHMMTEDRRT</sequence>
<keyword evidence="1" id="KW-0812">Transmembrane</keyword>
<dbReference type="EMBL" id="BMFC01000001">
    <property type="protein sequence ID" value="GGB91425.1"/>
    <property type="molecule type" value="Genomic_DNA"/>
</dbReference>
<name>A0ABQ1KB72_9RHOB</name>
<feature type="transmembrane region" description="Helical" evidence="1">
    <location>
        <begin position="7"/>
        <end position="28"/>
    </location>
</feature>
<evidence type="ECO:0000256" key="1">
    <source>
        <dbReference type="SAM" id="Phobius"/>
    </source>
</evidence>
<comment type="caution">
    <text evidence="2">The sequence shown here is derived from an EMBL/GenBank/DDBJ whole genome shotgun (WGS) entry which is preliminary data.</text>
</comment>
<keyword evidence="1" id="KW-0472">Membrane</keyword>
<evidence type="ECO:0000313" key="3">
    <source>
        <dbReference type="Proteomes" id="UP000645462"/>
    </source>
</evidence>
<reference evidence="3" key="1">
    <citation type="journal article" date="2019" name="Int. J. Syst. Evol. Microbiol.">
        <title>The Global Catalogue of Microorganisms (GCM) 10K type strain sequencing project: providing services to taxonomists for standard genome sequencing and annotation.</title>
        <authorList>
            <consortium name="The Broad Institute Genomics Platform"/>
            <consortium name="The Broad Institute Genome Sequencing Center for Infectious Disease"/>
            <person name="Wu L."/>
            <person name="Ma J."/>
        </authorList>
    </citation>
    <scope>NUCLEOTIDE SEQUENCE [LARGE SCALE GENOMIC DNA]</scope>
    <source>
        <strain evidence="3">CGMCC 1.12478</strain>
    </source>
</reference>
<keyword evidence="3" id="KW-1185">Reference proteome</keyword>
<keyword evidence="1" id="KW-1133">Transmembrane helix</keyword>
<dbReference type="Proteomes" id="UP000645462">
    <property type="component" value="Unassembled WGS sequence"/>
</dbReference>
<protein>
    <submittedName>
        <fullName evidence="2">Uncharacterized protein</fullName>
    </submittedName>
</protein>
<gene>
    <name evidence="2" type="ORF">GCM10011363_05010</name>
</gene>